<evidence type="ECO:0000256" key="1">
    <source>
        <dbReference type="SAM" id="MobiDB-lite"/>
    </source>
</evidence>
<sequence>MYAIGFARIKSNIDFQKLRKEIEKVREDNTTVLPDKLGELSNNMRSKLPFELPLSDRRDNIFDSQNEPPTHQTDHKSGDISEDRSTIDDDEQMQY</sequence>
<feature type="region of interest" description="Disordered" evidence="1">
    <location>
        <begin position="52"/>
        <end position="95"/>
    </location>
</feature>
<feature type="compositionally biased region" description="Polar residues" evidence="1">
    <location>
        <begin position="62"/>
        <end position="71"/>
    </location>
</feature>
<evidence type="ECO:0000313" key="2">
    <source>
        <dbReference type="EMBL" id="CAG8806441.1"/>
    </source>
</evidence>
<protein>
    <submittedName>
        <fullName evidence="2">16166_t:CDS:1</fullName>
    </submittedName>
</protein>
<proteinExistence type="predicted"/>
<reference evidence="2 3" key="1">
    <citation type="submission" date="2021-06" db="EMBL/GenBank/DDBJ databases">
        <authorList>
            <person name="Kallberg Y."/>
            <person name="Tangrot J."/>
            <person name="Rosling A."/>
        </authorList>
    </citation>
    <scope>NUCLEOTIDE SEQUENCE [LARGE SCALE GENOMIC DNA]</scope>
    <source>
        <strain evidence="2 3">120-4 pot B 10/14</strain>
    </source>
</reference>
<dbReference type="Proteomes" id="UP000789901">
    <property type="component" value="Unassembled WGS sequence"/>
</dbReference>
<feature type="compositionally biased region" description="Basic and acidic residues" evidence="1">
    <location>
        <begin position="72"/>
        <end position="87"/>
    </location>
</feature>
<comment type="caution">
    <text evidence="2">The sequence shown here is derived from an EMBL/GenBank/DDBJ whole genome shotgun (WGS) entry which is preliminary data.</text>
</comment>
<name>A0ABN7VYI4_GIGMA</name>
<evidence type="ECO:0000313" key="3">
    <source>
        <dbReference type="Proteomes" id="UP000789901"/>
    </source>
</evidence>
<dbReference type="EMBL" id="CAJVQB010025484">
    <property type="protein sequence ID" value="CAG8806441.1"/>
    <property type="molecule type" value="Genomic_DNA"/>
</dbReference>
<accession>A0ABN7VYI4</accession>
<organism evidence="2 3">
    <name type="scientific">Gigaspora margarita</name>
    <dbReference type="NCBI Taxonomy" id="4874"/>
    <lineage>
        <taxon>Eukaryota</taxon>
        <taxon>Fungi</taxon>
        <taxon>Fungi incertae sedis</taxon>
        <taxon>Mucoromycota</taxon>
        <taxon>Glomeromycotina</taxon>
        <taxon>Glomeromycetes</taxon>
        <taxon>Diversisporales</taxon>
        <taxon>Gigasporaceae</taxon>
        <taxon>Gigaspora</taxon>
    </lineage>
</organism>
<gene>
    <name evidence="2" type="ORF">GMARGA_LOCUS24298</name>
</gene>
<keyword evidence="3" id="KW-1185">Reference proteome</keyword>